<accession>A0A6B1XUA3</accession>
<proteinExistence type="predicted"/>
<protein>
    <submittedName>
        <fullName evidence="1">Uncharacterized protein</fullName>
    </submittedName>
</protein>
<reference evidence="1 3" key="1">
    <citation type="submission" date="2020-08" db="EMBL/GenBank/DDBJ databases">
        <title>Enterococcus faecalis SF28073 genome assembly.</title>
        <authorList>
            <person name="Duerkop B.A."/>
            <person name="Johnson C.N."/>
        </authorList>
    </citation>
    <scope>NUCLEOTIDE SEQUENCE [LARGE SCALE GENOMIC DNA]</scope>
    <source>
        <strain evidence="1 3">SF28073</strain>
    </source>
</reference>
<dbReference type="EMBL" id="CP060804">
    <property type="protein sequence ID" value="QNP37229.1"/>
    <property type="molecule type" value="Genomic_DNA"/>
</dbReference>
<evidence type="ECO:0000313" key="2">
    <source>
        <dbReference type="EMBL" id="WEH23282.1"/>
    </source>
</evidence>
<dbReference type="Proteomes" id="UP001221642">
    <property type="component" value="Chromosome"/>
</dbReference>
<evidence type="ECO:0000313" key="3">
    <source>
        <dbReference type="Proteomes" id="UP000516122"/>
    </source>
</evidence>
<dbReference type="Proteomes" id="UP000516122">
    <property type="component" value="Chromosome"/>
</dbReference>
<evidence type="ECO:0000313" key="4">
    <source>
        <dbReference type="Proteomes" id="UP001221642"/>
    </source>
</evidence>
<evidence type="ECO:0000313" key="1">
    <source>
        <dbReference type="EMBL" id="QNP37229.1"/>
    </source>
</evidence>
<dbReference type="AlphaFoldDB" id="A0A6B1XUA3"/>
<reference evidence="2 4" key="2">
    <citation type="submission" date="2023-02" db="EMBL/GenBank/DDBJ databases">
        <title>Results of the 2020 Genomic Proficiency Test for the network of European Union Reference Laboratory for Antimicrobial Resistance assessing whole genome sequencing capacities.</title>
        <authorList>
            <person name="Hoffmann M."/>
            <person name="Luo Y."/>
            <person name="Sorensen L.H."/>
            <person name="Pedersen S.K."/>
            <person name="Hendriksen R.S."/>
        </authorList>
    </citation>
    <scope>NUCLEOTIDE SEQUENCE [LARGE SCALE GENOMIC DNA]</scope>
    <source>
        <strain evidence="2 4">GENOMIC22-006</strain>
    </source>
</reference>
<dbReference type="EMBL" id="CP119159">
    <property type="protein sequence ID" value="WEH23282.1"/>
    <property type="molecule type" value="Genomic_DNA"/>
</dbReference>
<sequence>MIEVRGLGDSIYDAMLANAQNNAVKNIMAAASNGKTSVTVNSKGLTQPFLDSLEEEGVKATEKNNANEILFFWEW</sequence>
<gene>
    <name evidence="1" type="ORF">H9Q64_12255</name>
    <name evidence="2" type="ORF">P0D81_04460</name>
</gene>
<name>A0A6B1XUA3_ENTFL</name>
<organism evidence="1 3">
    <name type="scientific">Enterococcus faecalis</name>
    <name type="common">Streptococcus faecalis</name>
    <dbReference type="NCBI Taxonomy" id="1351"/>
    <lineage>
        <taxon>Bacteria</taxon>
        <taxon>Bacillati</taxon>
        <taxon>Bacillota</taxon>
        <taxon>Bacilli</taxon>
        <taxon>Lactobacillales</taxon>
        <taxon>Enterococcaceae</taxon>
        <taxon>Enterococcus</taxon>
    </lineage>
</organism>
<dbReference type="RefSeq" id="WP_002380711.1">
    <property type="nucleotide sequence ID" value="NZ_CABGKB010000008.1"/>
</dbReference>